<feature type="domain" description="DJ-1/PfpI" evidence="1">
    <location>
        <begin position="49"/>
        <end position="146"/>
    </location>
</feature>
<dbReference type="RefSeq" id="WP_217478137.1">
    <property type="nucleotide sequence ID" value="NZ_CADIKH010000115.1"/>
</dbReference>
<dbReference type="InterPro" id="IPR029062">
    <property type="entry name" value="Class_I_gatase-like"/>
</dbReference>
<sequence length="154" mass="16469">MSDKAQEASSEKQAKSVKEDTYITASLYFAVSRYSMSMVRWKCGGLPAYEVVTVSEHGGVVKSVQGVATVATYSFEAAPQFDVLMVCCGAGTRREVSNATMLSFLQNLDRGTAWTTSVCTGSALLAVAGILDGVKATTNKLAYDWVTSLNENVL</sequence>
<dbReference type="Proteomes" id="UP000494363">
    <property type="component" value="Unassembled WGS sequence"/>
</dbReference>
<dbReference type="InterPro" id="IPR052158">
    <property type="entry name" value="INH-QAR"/>
</dbReference>
<dbReference type="Pfam" id="PF01965">
    <property type="entry name" value="DJ-1_PfpI"/>
    <property type="match status" value="1"/>
</dbReference>
<dbReference type="AlphaFoldDB" id="A0A6J5F6J3"/>
<evidence type="ECO:0000259" key="1">
    <source>
        <dbReference type="Pfam" id="PF01965"/>
    </source>
</evidence>
<accession>A0A6J5F6J3</accession>
<dbReference type="PANTHER" id="PTHR43130">
    <property type="entry name" value="ARAC-FAMILY TRANSCRIPTIONAL REGULATOR"/>
    <property type="match status" value="1"/>
</dbReference>
<gene>
    <name evidence="2" type="ORF">LMG29542_07797</name>
</gene>
<organism evidence="2 3">
    <name type="scientific">Paraburkholderia humisilvae</name>
    <dbReference type="NCBI Taxonomy" id="627669"/>
    <lineage>
        <taxon>Bacteria</taxon>
        <taxon>Pseudomonadati</taxon>
        <taxon>Pseudomonadota</taxon>
        <taxon>Betaproteobacteria</taxon>
        <taxon>Burkholderiales</taxon>
        <taxon>Burkholderiaceae</taxon>
        <taxon>Paraburkholderia</taxon>
    </lineage>
</organism>
<evidence type="ECO:0000313" key="2">
    <source>
        <dbReference type="EMBL" id="CAB3774419.1"/>
    </source>
</evidence>
<dbReference type="InterPro" id="IPR002818">
    <property type="entry name" value="DJ-1/PfpI"/>
</dbReference>
<keyword evidence="3" id="KW-1185">Reference proteome</keyword>
<proteinExistence type="predicted"/>
<dbReference type="PANTHER" id="PTHR43130:SF15">
    <property type="entry name" value="THIJ_PFPI FAMILY PROTEIN (AFU_ORTHOLOGUE AFUA_5G14240)"/>
    <property type="match status" value="1"/>
</dbReference>
<dbReference type="SUPFAM" id="SSF52317">
    <property type="entry name" value="Class I glutamine amidotransferase-like"/>
    <property type="match status" value="1"/>
</dbReference>
<reference evidence="2 3" key="1">
    <citation type="submission" date="2020-04" db="EMBL/GenBank/DDBJ databases">
        <authorList>
            <person name="De Canck E."/>
        </authorList>
    </citation>
    <scope>NUCLEOTIDE SEQUENCE [LARGE SCALE GENOMIC DNA]</scope>
    <source>
        <strain evidence="2 3">LMG 29542</strain>
    </source>
</reference>
<evidence type="ECO:0000313" key="3">
    <source>
        <dbReference type="Proteomes" id="UP000494363"/>
    </source>
</evidence>
<name>A0A6J5F6J3_9BURK</name>
<dbReference type="Gene3D" id="3.40.50.880">
    <property type="match status" value="1"/>
</dbReference>
<dbReference type="EMBL" id="CADIKH010000115">
    <property type="protein sequence ID" value="CAB3774419.1"/>
    <property type="molecule type" value="Genomic_DNA"/>
</dbReference>
<protein>
    <recommendedName>
        <fullName evidence="1">DJ-1/PfpI domain-containing protein</fullName>
    </recommendedName>
</protein>